<keyword evidence="2" id="KW-1185">Reference proteome</keyword>
<dbReference type="Proteomes" id="UP000838756">
    <property type="component" value="Unassembled WGS sequence"/>
</dbReference>
<comment type="caution">
    <text evidence="1">The sequence shown here is derived from an EMBL/GenBank/DDBJ whole genome shotgun (WGS) entry which is preliminary data.</text>
</comment>
<organism evidence="1 2">
    <name type="scientific">Pararge aegeria aegeria</name>
    <dbReference type="NCBI Taxonomy" id="348720"/>
    <lineage>
        <taxon>Eukaryota</taxon>
        <taxon>Metazoa</taxon>
        <taxon>Ecdysozoa</taxon>
        <taxon>Arthropoda</taxon>
        <taxon>Hexapoda</taxon>
        <taxon>Insecta</taxon>
        <taxon>Pterygota</taxon>
        <taxon>Neoptera</taxon>
        <taxon>Endopterygota</taxon>
        <taxon>Lepidoptera</taxon>
        <taxon>Glossata</taxon>
        <taxon>Ditrysia</taxon>
        <taxon>Papilionoidea</taxon>
        <taxon>Nymphalidae</taxon>
        <taxon>Satyrinae</taxon>
        <taxon>Satyrini</taxon>
        <taxon>Parargina</taxon>
        <taxon>Pararge</taxon>
    </lineage>
</organism>
<dbReference type="OrthoDB" id="6938952at2759"/>
<dbReference type="EMBL" id="CAKXAJ010024910">
    <property type="protein sequence ID" value="CAH2232600.1"/>
    <property type="molecule type" value="Genomic_DNA"/>
</dbReference>
<evidence type="ECO:0000313" key="2">
    <source>
        <dbReference type="Proteomes" id="UP000838756"/>
    </source>
</evidence>
<proteinExistence type="predicted"/>
<protein>
    <submittedName>
        <fullName evidence="1">Jg10161 protein</fullName>
    </submittedName>
</protein>
<gene>
    <name evidence="1" type="primary">jg10161</name>
    <name evidence="1" type="ORF">PAEG_LOCUS10830</name>
</gene>
<name>A0A8S4R796_9NEOP</name>
<sequence length="148" mass="16833">MVANYGPHHRRLRVTQRAMVRAMLGVSLRTIRNVEIRRRTRVTDIAQRVAKIKWQWAGHILRRRGDVGVPKCWNGSSALVNAVMVDPRRGGRTTLGASQVAAGFKRHQTVEFGTPYKRPMSSSGRLSVDMMMTMTAVNTVNFRNPVWY</sequence>
<reference evidence="1" key="1">
    <citation type="submission" date="2022-03" db="EMBL/GenBank/DDBJ databases">
        <authorList>
            <person name="Lindestad O."/>
        </authorList>
    </citation>
    <scope>NUCLEOTIDE SEQUENCE</scope>
</reference>
<evidence type="ECO:0000313" key="1">
    <source>
        <dbReference type="EMBL" id="CAH2232600.1"/>
    </source>
</evidence>
<accession>A0A8S4R796</accession>
<dbReference type="AlphaFoldDB" id="A0A8S4R796"/>